<accession>A0A7R9KTY1</accession>
<sequence>YSPREVYVRSSITDRCIESTSSLLAGVYPPKTQDWIWDIGGDAKLGHDWQPIPIQTFMPHVDDLVCNEYT</sequence>
<organism evidence="1">
    <name type="scientific">Medioppia subpectinata</name>
    <dbReference type="NCBI Taxonomy" id="1979941"/>
    <lineage>
        <taxon>Eukaryota</taxon>
        <taxon>Metazoa</taxon>
        <taxon>Ecdysozoa</taxon>
        <taxon>Arthropoda</taxon>
        <taxon>Chelicerata</taxon>
        <taxon>Arachnida</taxon>
        <taxon>Acari</taxon>
        <taxon>Acariformes</taxon>
        <taxon>Sarcoptiformes</taxon>
        <taxon>Oribatida</taxon>
        <taxon>Brachypylina</taxon>
        <taxon>Oppioidea</taxon>
        <taxon>Oppiidae</taxon>
        <taxon>Medioppia</taxon>
    </lineage>
</organism>
<dbReference type="InterPro" id="IPR029033">
    <property type="entry name" value="His_PPase_superfam"/>
</dbReference>
<proteinExistence type="predicted"/>
<dbReference type="GO" id="GO:0016791">
    <property type="term" value="F:phosphatase activity"/>
    <property type="evidence" value="ECO:0007669"/>
    <property type="project" value="UniProtKB-ARBA"/>
</dbReference>
<evidence type="ECO:0000313" key="2">
    <source>
        <dbReference type="Proteomes" id="UP000759131"/>
    </source>
</evidence>
<dbReference type="Proteomes" id="UP000759131">
    <property type="component" value="Unassembled WGS sequence"/>
</dbReference>
<dbReference type="OrthoDB" id="6425998at2759"/>
<dbReference type="AlphaFoldDB" id="A0A7R9KTY1"/>
<dbReference type="SUPFAM" id="SSF53254">
    <property type="entry name" value="Phosphoglycerate mutase-like"/>
    <property type="match status" value="1"/>
</dbReference>
<name>A0A7R9KTY1_9ACAR</name>
<dbReference type="EMBL" id="CAJPIZ010006778">
    <property type="protein sequence ID" value="CAG2109807.1"/>
    <property type="molecule type" value="Genomic_DNA"/>
</dbReference>
<protein>
    <submittedName>
        <fullName evidence="1">Uncharacterized protein</fullName>
    </submittedName>
</protein>
<dbReference type="EMBL" id="OC861353">
    <property type="protein sequence ID" value="CAD7629377.1"/>
    <property type="molecule type" value="Genomic_DNA"/>
</dbReference>
<reference evidence="1" key="1">
    <citation type="submission" date="2020-11" db="EMBL/GenBank/DDBJ databases">
        <authorList>
            <person name="Tran Van P."/>
        </authorList>
    </citation>
    <scope>NUCLEOTIDE SEQUENCE</scope>
</reference>
<gene>
    <name evidence="1" type="ORF">OSB1V03_LOCUS9794</name>
</gene>
<evidence type="ECO:0000313" key="1">
    <source>
        <dbReference type="EMBL" id="CAD7629377.1"/>
    </source>
</evidence>
<feature type="non-terminal residue" evidence="1">
    <location>
        <position position="1"/>
    </location>
</feature>
<keyword evidence="2" id="KW-1185">Reference proteome</keyword>
<dbReference type="Gene3D" id="3.40.50.1240">
    <property type="entry name" value="Phosphoglycerate mutase-like"/>
    <property type="match status" value="1"/>
</dbReference>